<gene>
    <name evidence="1" type="ORF">SARC_02798</name>
</gene>
<reference evidence="1 2" key="1">
    <citation type="submission" date="2011-02" db="EMBL/GenBank/DDBJ databases">
        <title>The Genome Sequence of Sphaeroforma arctica JP610.</title>
        <authorList>
            <consortium name="The Broad Institute Genome Sequencing Platform"/>
            <person name="Russ C."/>
            <person name="Cuomo C."/>
            <person name="Young S.K."/>
            <person name="Zeng Q."/>
            <person name="Gargeya S."/>
            <person name="Alvarado L."/>
            <person name="Berlin A."/>
            <person name="Chapman S.B."/>
            <person name="Chen Z."/>
            <person name="Freedman E."/>
            <person name="Gellesch M."/>
            <person name="Goldberg J."/>
            <person name="Griggs A."/>
            <person name="Gujja S."/>
            <person name="Heilman E."/>
            <person name="Heiman D."/>
            <person name="Howarth C."/>
            <person name="Mehta T."/>
            <person name="Neiman D."/>
            <person name="Pearson M."/>
            <person name="Roberts A."/>
            <person name="Saif S."/>
            <person name="Shea T."/>
            <person name="Shenoy N."/>
            <person name="Sisk P."/>
            <person name="Stolte C."/>
            <person name="Sykes S."/>
            <person name="White J."/>
            <person name="Yandava C."/>
            <person name="Burger G."/>
            <person name="Gray M.W."/>
            <person name="Holland P.W.H."/>
            <person name="King N."/>
            <person name="Lang F.B.F."/>
            <person name="Roger A.J."/>
            <person name="Ruiz-Trillo I."/>
            <person name="Haas B."/>
            <person name="Nusbaum C."/>
            <person name="Birren B."/>
        </authorList>
    </citation>
    <scope>NUCLEOTIDE SEQUENCE [LARGE SCALE GENOMIC DNA]</scope>
    <source>
        <strain evidence="1 2">JP610</strain>
    </source>
</reference>
<name>A0A0L0G7N7_9EUKA</name>
<protein>
    <submittedName>
        <fullName evidence="1">Uncharacterized protein</fullName>
    </submittedName>
</protein>
<dbReference type="RefSeq" id="XP_014158912.1">
    <property type="nucleotide sequence ID" value="XM_014303437.1"/>
</dbReference>
<evidence type="ECO:0000313" key="1">
    <source>
        <dbReference type="EMBL" id="KNC85010.1"/>
    </source>
</evidence>
<accession>A0A0L0G7N7</accession>
<evidence type="ECO:0000313" key="2">
    <source>
        <dbReference type="Proteomes" id="UP000054560"/>
    </source>
</evidence>
<organism evidence="1 2">
    <name type="scientific">Sphaeroforma arctica JP610</name>
    <dbReference type="NCBI Taxonomy" id="667725"/>
    <lineage>
        <taxon>Eukaryota</taxon>
        <taxon>Ichthyosporea</taxon>
        <taxon>Ichthyophonida</taxon>
        <taxon>Sphaeroforma</taxon>
    </lineage>
</organism>
<dbReference type="EMBL" id="KQ241726">
    <property type="protein sequence ID" value="KNC85010.1"/>
    <property type="molecule type" value="Genomic_DNA"/>
</dbReference>
<proteinExistence type="predicted"/>
<dbReference type="AlphaFoldDB" id="A0A0L0G7N7"/>
<dbReference type="GeneID" id="25903302"/>
<sequence>MSSQYALDAPEAIGTGTNGAQITPKAASETIWSLYYSHICTRPTRLSDFIQDNLRRNVPRDLLADGGVHCSQVSRQTVTPKSTVLAAMREGV</sequence>
<dbReference type="Proteomes" id="UP000054560">
    <property type="component" value="Unassembled WGS sequence"/>
</dbReference>
<keyword evidence="2" id="KW-1185">Reference proteome</keyword>